<protein>
    <submittedName>
        <fullName evidence="5">AraC family transcriptional regulator</fullName>
    </submittedName>
</protein>
<dbReference type="Gene3D" id="1.10.10.60">
    <property type="entry name" value="Homeodomain-like"/>
    <property type="match status" value="2"/>
</dbReference>
<dbReference type="InterPro" id="IPR020449">
    <property type="entry name" value="Tscrpt_reg_AraC-type_HTH"/>
</dbReference>
<dbReference type="GO" id="GO:0043565">
    <property type="term" value="F:sequence-specific DNA binding"/>
    <property type="evidence" value="ECO:0007669"/>
    <property type="project" value="InterPro"/>
</dbReference>
<organism evidence="5 6">
    <name type="scientific">Paenibacillus thalictri</name>
    <dbReference type="NCBI Taxonomy" id="2527873"/>
    <lineage>
        <taxon>Bacteria</taxon>
        <taxon>Bacillati</taxon>
        <taxon>Bacillota</taxon>
        <taxon>Bacilli</taxon>
        <taxon>Bacillales</taxon>
        <taxon>Paenibacillaceae</taxon>
        <taxon>Paenibacillus</taxon>
    </lineage>
</organism>
<dbReference type="InterPro" id="IPR037923">
    <property type="entry name" value="HTH-like"/>
</dbReference>
<keyword evidence="2" id="KW-0238">DNA-binding</keyword>
<evidence type="ECO:0000313" key="5">
    <source>
        <dbReference type="EMBL" id="TBL70285.1"/>
    </source>
</evidence>
<dbReference type="EMBL" id="SIRE01000033">
    <property type="protein sequence ID" value="TBL70285.1"/>
    <property type="molecule type" value="Genomic_DNA"/>
</dbReference>
<sequence>MMDRLPEKIIVNSSSYIDSNVGLTPYYWGYHTCPAGHKYGPAARDHYFIHYIMKGKGIFQLNKDTYSLMAGQGFLISPNDICYYRADEDDPWVYTFWGFNGIDAAQYLNRAQLNSANPIFTHTYDDQLAQLIDKMIHLSTIIQSRDIMFTGLLFQLLSILIENSSGEIKSEHTKELYVKKAIDYIHRNYSNKTSIHEIANFVGLDRKYLSTVFKNISGVSPQEYLVNYRINKACELMTNPALSIGDIARSIGYDDPFLFSKVFKKIKGCSPRNFRNSL</sequence>
<evidence type="ECO:0000256" key="3">
    <source>
        <dbReference type="ARBA" id="ARBA00023163"/>
    </source>
</evidence>
<gene>
    <name evidence="5" type="ORF">EYB31_33755</name>
</gene>
<dbReference type="OrthoDB" id="9813413at2"/>
<evidence type="ECO:0000256" key="2">
    <source>
        <dbReference type="ARBA" id="ARBA00023125"/>
    </source>
</evidence>
<dbReference type="PROSITE" id="PS00041">
    <property type="entry name" value="HTH_ARAC_FAMILY_1"/>
    <property type="match status" value="1"/>
</dbReference>
<dbReference type="SUPFAM" id="SSF51215">
    <property type="entry name" value="Regulatory protein AraC"/>
    <property type="match status" value="1"/>
</dbReference>
<accession>A0A4V2J374</accession>
<keyword evidence="6" id="KW-1185">Reference proteome</keyword>
<dbReference type="PANTHER" id="PTHR43280:SF30">
    <property type="entry name" value="MMSAB OPERON REGULATORY PROTEIN"/>
    <property type="match status" value="1"/>
</dbReference>
<name>A0A4V2J374_9BACL</name>
<dbReference type="InterPro" id="IPR018060">
    <property type="entry name" value="HTH_AraC"/>
</dbReference>
<keyword evidence="3" id="KW-0804">Transcription</keyword>
<keyword evidence="1" id="KW-0805">Transcription regulation</keyword>
<dbReference type="PROSITE" id="PS01124">
    <property type="entry name" value="HTH_ARAC_FAMILY_2"/>
    <property type="match status" value="1"/>
</dbReference>
<dbReference type="Pfam" id="PF02311">
    <property type="entry name" value="AraC_binding"/>
    <property type="match status" value="1"/>
</dbReference>
<reference evidence="5 6" key="1">
    <citation type="submission" date="2019-02" db="EMBL/GenBank/DDBJ databases">
        <title>Paenibacillus sp. nov., isolated from surface-sterilized tissue of Thalictrum simplex L.</title>
        <authorList>
            <person name="Tuo L."/>
        </authorList>
    </citation>
    <scope>NUCLEOTIDE SEQUENCE [LARGE SCALE GENOMIC DNA]</scope>
    <source>
        <strain evidence="5 6">N2SHLJ1</strain>
    </source>
</reference>
<dbReference type="Pfam" id="PF12833">
    <property type="entry name" value="HTH_18"/>
    <property type="match status" value="1"/>
</dbReference>
<dbReference type="PANTHER" id="PTHR43280">
    <property type="entry name" value="ARAC-FAMILY TRANSCRIPTIONAL REGULATOR"/>
    <property type="match status" value="1"/>
</dbReference>
<evidence type="ECO:0000259" key="4">
    <source>
        <dbReference type="PROSITE" id="PS01124"/>
    </source>
</evidence>
<dbReference type="AlphaFoldDB" id="A0A4V2J374"/>
<dbReference type="SUPFAM" id="SSF46689">
    <property type="entry name" value="Homeodomain-like"/>
    <property type="match status" value="2"/>
</dbReference>
<dbReference type="SMART" id="SM00342">
    <property type="entry name" value="HTH_ARAC"/>
    <property type="match status" value="1"/>
</dbReference>
<feature type="domain" description="HTH araC/xylS-type" evidence="4">
    <location>
        <begin position="179"/>
        <end position="277"/>
    </location>
</feature>
<evidence type="ECO:0000256" key="1">
    <source>
        <dbReference type="ARBA" id="ARBA00023015"/>
    </source>
</evidence>
<dbReference type="InterPro" id="IPR003313">
    <property type="entry name" value="AraC-bd"/>
</dbReference>
<dbReference type="PRINTS" id="PR00032">
    <property type="entry name" value="HTHARAC"/>
</dbReference>
<dbReference type="InterPro" id="IPR018062">
    <property type="entry name" value="HTH_AraC-typ_CS"/>
</dbReference>
<dbReference type="CDD" id="cd06986">
    <property type="entry name" value="cupin_MmsR-like_N"/>
    <property type="match status" value="1"/>
</dbReference>
<dbReference type="RefSeq" id="WP_131018005.1">
    <property type="nucleotide sequence ID" value="NZ_SIRE01000033.1"/>
</dbReference>
<comment type="caution">
    <text evidence="5">The sequence shown here is derived from an EMBL/GenBank/DDBJ whole genome shotgun (WGS) entry which is preliminary data.</text>
</comment>
<proteinExistence type="predicted"/>
<dbReference type="Proteomes" id="UP000293142">
    <property type="component" value="Unassembled WGS sequence"/>
</dbReference>
<dbReference type="InterPro" id="IPR009057">
    <property type="entry name" value="Homeodomain-like_sf"/>
</dbReference>
<dbReference type="GO" id="GO:0003700">
    <property type="term" value="F:DNA-binding transcription factor activity"/>
    <property type="evidence" value="ECO:0007669"/>
    <property type="project" value="InterPro"/>
</dbReference>
<evidence type="ECO:0000313" key="6">
    <source>
        <dbReference type="Proteomes" id="UP000293142"/>
    </source>
</evidence>
<dbReference type="Gene3D" id="2.60.120.280">
    <property type="entry name" value="Regulatory protein AraC"/>
    <property type="match status" value="1"/>
</dbReference>